<sequence>MKKIFLDENIRNVKLVRKLQKLGYKILFKPKGMSDYDLEDWIVTRDDVIMVTRDIEFDLKFVENKSFLIDTSEPVDGCVILIDAFMSQFKEEIL</sequence>
<organism evidence="1">
    <name type="scientific">Nitrosopumilaceae spindle-shaped virus</name>
    <dbReference type="NCBI Taxonomy" id="3065433"/>
    <lineage>
        <taxon>Viruses</taxon>
    </lineage>
</organism>
<name>A0AAT9J790_9VIRU</name>
<proteinExistence type="predicted"/>
<accession>A0AAT9J790</accession>
<evidence type="ECO:0000313" key="1">
    <source>
        <dbReference type="EMBL" id="DBA51836.1"/>
    </source>
</evidence>
<reference evidence="1" key="2">
    <citation type="submission" date="2024-03" db="EMBL/GenBank/DDBJ databases">
        <authorList>
            <person name="Ni Y."/>
            <person name="Xu T."/>
            <person name="Yan S."/>
            <person name="Chen L."/>
            <person name="Wang Y."/>
        </authorList>
    </citation>
    <scope>NUCLEOTIDE SEQUENCE</scope>
    <source>
        <strain evidence="1">NMJ1</strain>
    </source>
</reference>
<reference evidence="1" key="1">
    <citation type="journal article" date="2024" name="Environ. Microbiol. Rep.">
        <title>Hiding in plain sight: The discovery of complete genomes of 11 hypothetical spindle-shaped viruses that putatively infect mesophilic ammonia-oxidizing archaea.</title>
        <authorList>
            <person name="Ni Y."/>
            <person name="Xu T."/>
            <person name="Yan S."/>
            <person name="Chen L."/>
            <person name="Wang Y."/>
        </authorList>
    </citation>
    <scope>NUCLEOTIDE SEQUENCE</scope>
    <source>
        <strain evidence="1">NMJ1</strain>
    </source>
</reference>
<dbReference type="EMBL" id="BK067785">
    <property type="protein sequence ID" value="DBA51836.1"/>
    <property type="molecule type" value="Genomic_DNA"/>
</dbReference>
<protein>
    <submittedName>
        <fullName evidence="1">ORF33</fullName>
    </submittedName>
</protein>